<dbReference type="Proteomes" id="UP000515152">
    <property type="component" value="Unplaced"/>
</dbReference>
<evidence type="ECO:0000313" key="2">
    <source>
        <dbReference type="RefSeq" id="XP_042561049.1"/>
    </source>
</evidence>
<dbReference type="GeneID" id="122130377"/>
<sequence>MSVITGTLIPAQPTGIDFLKSSNTLIVTDNYGVTTDQIYLTTFKKDFRTSGHLPKCGSLPCPKPAQMQHKDRSILERCPEALSSYTRPQLQAIHRIPAWAKLCTNLRMHADRRQATFCTTQAEGYKRHPSHSAAKLARPTVAIQKCTGDRKLPQTTHRETFPAFIALPVVKAPVKHLGGEPTISGDYDRLYFSTHHKDTFQGRWAPPLAPVEKHFRSSLAMGDPDKLVERETTHAATFGPPEPPRPEGAMVRLKVNLGDSENKWVSTTADAYRRVKTEGVRHVQKIPTQSSIPRGDLDPQRNQARMMATTNRFFFSKGNHRELPSHVDGSCLITRSNVQFGPPSLGRKSYNTSSSDDYPRKAAARVLPHTQPSGRVLSGPEHEPAVTTVQRDYRPSNGKRQELHPRQLKQVKESHISPPCKEHLFSTTHNEAYTLVPLSSKSLIDTHSHLYSHVPM</sequence>
<proteinExistence type="predicted"/>
<dbReference type="OrthoDB" id="6151791at2759"/>
<dbReference type="RefSeq" id="XP_042561049.1">
    <property type="nucleotide sequence ID" value="XM_042705115.1"/>
</dbReference>
<dbReference type="PANTHER" id="PTHR34828:SF1">
    <property type="entry name" value="TESTIS-EXPRESSED PROTEIN 45"/>
    <property type="match status" value="1"/>
</dbReference>
<dbReference type="AlphaFoldDB" id="A0A8M1KGU6"/>
<dbReference type="Pfam" id="PF15373">
    <property type="entry name" value="SAXO5-like"/>
    <property type="match status" value="1"/>
</dbReference>
<dbReference type="InterPro" id="IPR028001">
    <property type="entry name" value="SAXO5"/>
</dbReference>
<name>A0A8M1KGU6_CLUHA</name>
<reference evidence="2" key="1">
    <citation type="submission" date="2025-08" db="UniProtKB">
        <authorList>
            <consortium name="RefSeq"/>
        </authorList>
    </citation>
    <scope>IDENTIFICATION</scope>
</reference>
<keyword evidence="1" id="KW-1185">Reference proteome</keyword>
<protein>
    <submittedName>
        <fullName evidence="2">Testis-expressed protein 45-like</fullName>
    </submittedName>
</protein>
<gene>
    <name evidence="2" type="primary">LOC122130377</name>
</gene>
<accession>A0A8M1KGU6</accession>
<dbReference type="PANTHER" id="PTHR34828">
    <property type="entry name" value="TESTIS-EXPRESSED PROTEIN 45"/>
    <property type="match status" value="1"/>
</dbReference>
<evidence type="ECO:0000313" key="1">
    <source>
        <dbReference type="Proteomes" id="UP000515152"/>
    </source>
</evidence>
<organism evidence="1 2">
    <name type="scientific">Clupea harengus</name>
    <name type="common">Atlantic herring</name>
    <dbReference type="NCBI Taxonomy" id="7950"/>
    <lineage>
        <taxon>Eukaryota</taxon>
        <taxon>Metazoa</taxon>
        <taxon>Chordata</taxon>
        <taxon>Craniata</taxon>
        <taxon>Vertebrata</taxon>
        <taxon>Euteleostomi</taxon>
        <taxon>Actinopterygii</taxon>
        <taxon>Neopterygii</taxon>
        <taxon>Teleostei</taxon>
        <taxon>Clupei</taxon>
        <taxon>Clupeiformes</taxon>
        <taxon>Clupeoidei</taxon>
        <taxon>Clupeidae</taxon>
        <taxon>Clupea</taxon>
    </lineage>
</organism>
<dbReference type="KEGG" id="char:122130377"/>